<dbReference type="AlphaFoldDB" id="A0A0H5M057"/>
<evidence type="ECO:0000313" key="1">
    <source>
        <dbReference type="EMBL" id="CRY56838.1"/>
    </source>
</evidence>
<reference evidence="2" key="1">
    <citation type="submission" date="2015-03" db="EMBL/GenBank/DDBJ databases">
        <authorList>
            <consortium name="Pathogen Informatics"/>
        </authorList>
    </citation>
    <scope>NUCLEOTIDE SEQUENCE [LARGE SCALE GENOMIC DNA]</scope>
    <source>
        <strain evidence="2">R148</strain>
    </source>
</reference>
<dbReference type="RefSeq" id="WP_053010279.1">
    <property type="nucleotide sequence ID" value="NZ_CWJI01000017.1"/>
</dbReference>
<dbReference type="Proteomes" id="UP000043316">
    <property type="component" value="Unassembled WGS sequence"/>
</dbReference>
<accession>A0A0H5M057</accession>
<protein>
    <submittedName>
        <fullName evidence="1">Pathogenicity island 2 effector protein SseE</fullName>
    </submittedName>
</protein>
<organism evidence="1 2">
    <name type="scientific">Yersinia intermedia</name>
    <dbReference type="NCBI Taxonomy" id="631"/>
    <lineage>
        <taxon>Bacteria</taxon>
        <taxon>Pseudomonadati</taxon>
        <taxon>Pseudomonadota</taxon>
        <taxon>Gammaproteobacteria</taxon>
        <taxon>Enterobacterales</taxon>
        <taxon>Yersiniaceae</taxon>
        <taxon>Yersinia</taxon>
    </lineage>
</organism>
<proteinExistence type="predicted"/>
<evidence type="ECO:0000313" key="2">
    <source>
        <dbReference type="Proteomes" id="UP000043316"/>
    </source>
</evidence>
<sequence>MDVIAPALQNEGCEVKTAYFEKSSVEVGHKFSLYGFQVTYRIEGNELIICYLERNRIDDSRHDFLKLFNFLYQIGKRSAELSIIRMLVIDNIANSSLQLSLNRLIKILIAKGAYVKNIEDNDWLLFNVNSK</sequence>
<name>A0A0H5M057_YERIN</name>
<dbReference type="EMBL" id="CWJI01000017">
    <property type="protein sequence ID" value="CRY56838.1"/>
    <property type="molecule type" value="Genomic_DNA"/>
</dbReference>
<gene>
    <name evidence="1" type="ORF">ERS008476_03883</name>
</gene>